<keyword evidence="2" id="KW-0472">Membrane</keyword>
<evidence type="ECO:0000256" key="2">
    <source>
        <dbReference type="SAM" id="Phobius"/>
    </source>
</evidence>
<feature type="compositionally biased region" description="Basic and acidic residues" evidence="1">
    <location>
        <begin position="190"/>
        <end position="207"/>
    </location>
</feature>
<keyword evidence="2" id="KW-1133">Transmembrane helix</keyword>
<gene>
    <name evidence="3" type="ORF">AMAG_19174</name>
</gene>
<feature type="region of interest" description="Disordered" evidence="1">
    <location>
        <begin position="186"/>
        <end position="247"/>
    </location>
</feature>
<dbReference type="OrthoDB" id="29023at2759"/>
<dbReference type="Pfam" id="PF05346">
    <property type="entry name" value="DUF747"/>
    <property type="match status" value="1"/>
</dbReference>
<proteinExistence type="predicted"/>
<feature type="transmembrane region" description="Helical" evidence="2">
    <location>
        <begin position="108"/>
        <end position="129"/>
    </location>
</feature>
<evidence type="ECO:0000313" key="4">
    <source>
        <dbReference type="Proteomes" id="UP000054350"/>
    </source>
</evidence>
<dbReference type="VEuPathDB" id="FungiDB:AMAG_19174"/>
<dbReference type="EMBL" id="GG745344">
    <property type="protein sequence ID" value="KNE64502.1"/>
    <property type="molecule type" value="Genomic_DNA"/>
</dbReference>
<keyword evidence="2" id="KW-0812">Transmembrane</keyword>
<dbReference type="AlphaFoldDB" id="A0A0L0SPU6"/>
<name>A0A0L0SPU6_ALLM3</name>
<evidence type="ECO:0000313" key="3">
    <source>
        <dbReference type="EMBL" id="KNE64502.1"/>
    </source>
</evidence>
<evidence type="ECO:0000256" key="1">
    <source>
        <dbReference type="SAM" id="MobiDB-lite"/>
    </source>
</evidence>
<reference evidence="4" key="2">
    <citation type="submission" date="2009-11" db="EMBL/GenBank/DDBJ databases">
        <title>The Genome Sequence of Allomyces macrogynus strain ATCC 38327.</title>
        <authorList>
            <consortium name="The Broad Institute Genome Sequencing Platform"/>
            <person name="Russ C."/>
            <person name="Cuomo C."/>
            <person name="Shea T."/>
            <person name="Young S.K."/>
            <person name="Zeng Q."/>
            <person name="Koehrsen M."/>
            <person name="Haas B."/>
            <person name="Borodovsky M."/>
            <person name="Guigo R."/>
            <person name="Alvarado L."/>
            <person name="Berlin A."/>
            <person name="Borenstein D."/>
            <person name="Chen Z."/>
            <person name="Engels R."/>
            <person name="Freedman E."/>
            <person name="Gellesch M."/>
            <person name="Goldberg J."/>
            <person name="Griggs A."/>
            <person name="Gujja S."/>
            <person name="Heiman D."/>
            <person name="Hepburn T."/>
            <person name="Howarth C."/>
            <person name="Jen D."/>
            <person name="Larson L."/>
            <person name="Lewis B."/>
            <person name="Mehta T."/>
            <person name="Park D."/>
            <person name="Pearson M."/>
            <person name="Roberts A."/>
            <person name="Saif S."/>
            <person name="Shenoy N."/>
            <person name="Sisk P."/>
            <person name="Stolte C."/>
            <person name="Sykes S."/>
            <person name="Walk T."/>
            <person name="White J."/>
            <person name="Yandava C."/>
            <person name="Burger G."/>
            <person name="Gray M.W."/>
            <person name="Holland P.W.H."/>
            <person name="King N."/>
            <person name="Lang F.B.F."/>
            <person name="Roger A.J."/>
            <person name="Ruiz-Trillo I."/>
            <person name="Lander E."/>
            <person name="Nusbaum C."/>
        </authorList>
    </citation>
    <scope>NUCLEOTIDE SEQUENCE [LARGE SCALE GENOMIC DNA]</scope>
    <source>
        <strain evidence="4">ATCC 38327</strain>
    </source>
</reference>
<sequence length="247" mass="26928">MVERMNLTVFLGLNVLPNYLELANTDSGPAWTIPVPYVWWTGGAQWVAHATDAVWVEASHLDALSFAADPGRRLTRAWWALIGMLCAGAPVTSFGFHWGTVAWMAPTWVGLVAQIVQPALLVMASEVMVDRLKASFIPKFNKLKPVELYRRYRHVLCAEVALSVTAVDAASFKFLATSTNSAAPATALEPRIDVSPPEHDAPYHDTPTRPTSPDHASSATPTPRQRGRSSSASLSRRTPSVPSRSAR</sequence>
<protein>
    <submittedName>
        <fullName evidence="3">Uncharacterized protein</fullName>
    </submittedName>
</protein>
<feature type="compositionally biased region" description="Polar residues" evidence="1">
    <location>
        <begin position="208"/>
        <end position="223"/>
    </location>
</feature>
<reference evidence="3 4" key="1">
    <citation type="submission" date="2009-11" db="EMBL/GenBank/DDBJ databases">
        <title>Annotation of Allomyces macrogynus ATCC 38327.</title>
        <authorList>
            <consortium name="The Broad Institute Genome Sequencing Platform"/>
            <person name="Russ C."/>
            <person name="Cuomo C."/>
            <person name="Burger G."/>
            <person name="Gray M.W."/>
            <person name="Holland P.W.H."/>
            <person name="King N."/>
            <person name="Lang F.B.F."/>
            <person name="Roger A.J."/>
            <person name="Ruiz-Trillo I."/>
            <person name="Young S.K."/>
            <person name="Zeng Q."/>
            <person name="Gargeya S."/>
            <person name="Fitzgerald M."/>
            <person name="Haas B."/>
            <person name="Abouelleil A."/>
            <person name="Alvarado L."/>
            <person name="Arachchi H.M."/>
            <person name="Berlin A."/>
            <person name="Chapman S.B."/>
            <person name="Gearin G."/>
            <person name="Goldberg J."/>
            <person name="Griggs A."/>
            <person name="Gujja S."/>
            <person name="Hansen M."/>
            <person name="Heiman D."/>
            <person name="Howarth C."/>
            <person name="Larimer J."/>
            <person name="Lui A."/>
            <person name="MacDonald P.J.P."/>
            <person name="McCowen C."/>
            <person name="Montmayeur A."/>
            <person name="Murphy C."/>
            <person name="Neiman D."/>
            <person name="Pearson M."/>
            <person name="Priest M."/>
            <person name="Roberts A."/>
            <person name="Saif S."/>
            <person name="Shea T."/>
            <person name="Sisk P."/>
            <person name="Stolte C."/>
            <person name="Sykes S."/>
            <person name="Wortman J."/>
            <person name="Nusbaum C."/>
            <person name="Birren B."/>
        </authorList>
    </citation>
    <scope>NUCLEOTIDE SEQUENCE [LARGE SCALE GENOMIC DNA]</scope>
    <source>
        <strain evidence="3 4">ATCC 38327</strain>
    </source>
</reference>
<feature type="compositionally biased region" description="Low complexity" evidence="1">
    <location>
        <begin position="228"/>
        <end position="237"/>
    </location>
</feature>
<organism evidence="3 4">
    <name type="scientific">Allomyces macrogynus (strain ATCC 38327)</name>
    <name type="common">Allomyces javanicus var. macrogynus</name>
    <dbReference type="NCBI Taxonomy" id="578462"/>
    <lineage>
        <taxon>Eukaryota</taxon>
        <taxon>Fungi</taxon>
        <taxon>Fungi incertae sedis</taxon>
        <taxon>Blastocladiomycota</taxon>
        <taxon>Blastocladiomycetes</taxon>
        <taxon>Blastocladiales</taxon>
        <taxon>Blastocladiaceae</taxon>
        <taxon>Allomyces</taxon>
    </lineage>
</organism>
<dbReference type="Proteomes" id="UP000054350">
    <property type="component" value="Unassembled WGS sequence"/>
</dbReference>
<feature type="transmembrane region" description="Helical" evidence="2">
    <location>
        <begin position="77"/>
        <end position="96"/>
    </location>
</feature>
<keyword evidence="4" id="KW-1185">Reference proteome</keyword>
<accession>A0A0L0SPU6</accession>
<feature type="compositionally biased region" description="Polar residues" evidence="1">
    <location>
        <begin position="238"/>
        <end position="247"/>
    </location>
</feature>
<dbReference type="InterPro" id="IPR008010">
    <property type="entry name" value="Tatp1"/>
</dbReference>